<dbReference type="CDD" id="cd22157">
    <property type="entry name" value="F-box_AtFBW1-like"/>
    <property type="match status" value="1"/>
</dbReference>
<reference evidence="3 4" key="1">
    <citation type="journal article" date="2019" name="Genome Biol. Evol.">
        <title>The Rhododendron genome and chromosomal organization provide insight into shared whole-genome duplications across the heath family (Ericaceae).</title>
        <authorList>
            <person name="Soza V.L."/>
            <person name="Lindsley D."/>
            <person name="Waalkes A."/>
            <person name="Ramage E."/>
            <person name="Patwardhan R.P."/>
            <person name="Burton J.N."/>
            <person name="Adey A."/>
            <person name="Kumar A."/>
            <person name="Qiu R."/>
            <person name="Shendure J."/>
            <person name="Hall B."/>
        </authorList>
    </citation>
    <scope>NUCLEOTIDE SEQUENCE [LARGE SCALE GENOMIC DNA]</scope>
    <source>
        <strain evidence="3">RSF 1966-606</strain>
    </source>
</reference>
<dbReference type="SUPFAM" id="SSF81383">
    <property type="entry name" value="F-box domain"/>
    <property type="match status" value="1"/>
</dbReference>
<dbReference type="InterPro" id="IPR036047">
    <property type="entry name" value="F-box-like_dom_sf"/>
</dbReference>
<dbReference type="OrthoDB" id="687122at2759"/>
<dbReference type="EMBL" id="QEFC01000019">
    <property type="protein sequence ID" value="KAE9467609.1"/>
    <property type="molecule type" value="Genomic_DNA"/>
</dbReference>
<dbReference type="InterPro" id="IPR001810">
    <property type="entry name" value="F-box_dom"/>
</dbReference>
<keyword evidence="4" id="KW-1185">Reference proteome</keyword>
<dbReference type="AlphaFoldDB" id="A0A6A4MNF3"/>
<dbReference type="PANTHER" id="PTHR31111">
    <property type="entry name" value="BNAA05G37150D PROTEIN-RELATED"/>
    <property type="match status" value="1"/>
</dbReference>
<protein>
    <recommendedName>
        <fullName evidence="2">F-box domain-containing protein</fullName>
    </recommendedName>
</protein>
<dbReference type="SMART" id="SM00256">
    <property type="entry name" value="FBOX"/>
    <property type="match status" value="1"/>
</dbReference>
<evidence type="ECO:0000256" key="1">
    <source>
        <dbReference type="SAM" id="SignalP"/>
    </source>
</evidence>
<evidence type="ECO:0000259" key="2">
    <source>
        <dbReference type="SMART" id="SM00256"/>
    </source>
</evidence>
<dbReference type="NCBIfam" id="TIGR01640">
    <property type="entry name" value="F_box_assoc_1"/>
    <property type="match status" value="1"/>
</dbReference>
<feature type="domain" description="F-box" evidence="2">
    <location>
        <begin position="51"/>
        <end position="91"/>
    </location>
</feature>
<evidence type="ECO:0000313" key="3">
    <source>
        <dbReference type="EMBL" id="KAE9467609.1"/>
    </source>
</evidence>
<dbReference type="Pfam" id="PF12937">
    <property type="entry name" value="F-box-like"/>
    <property type="match status" value="1"/>
</dbReference>
<gene>
    <name evidence="3" type="ORF">C3L33_00485</name>
</gene>
<evidence type="ECO:0000313" key="4">
    <source>
        <dbReference type="Proteomes" id="UP000428333"/>
    </source>
</evidence>
<proteinExistence type="predicted"/>
<comment type="caution">
    <text evidence="3">The sequence shown here is derived from an EMBL/GenBank/DDBJ whole genome shotgun (WGS) entry which is preliminary data.</text>
</comment>
<accession>A0A6A4MNF3</accession>
<dbReference type="Proteomes" id="UP000428333">
    <property type="component" value="Linkage Group LG01"/>
</dbReference>
<feature type="signal peptide" evidence="1">
    <location>
        <begin position="1"/>
        <end position="19"/>
    </location>
</feature>
<keyword evidence="1" id="KW-0732">Signal</keyword>
<dbReference type="Pfam" id="PF08268">
    <property type="entry name" value="FBA_3"/>
    <property type="match status" value="1"/>
</dbReference>
<dbReference type="PANTHER" id="PTHR31111:SF138">
    <property type="entry name" value="F-BOX ASSOCIATED DOMAIN-CONTAINING PROTEIN"/>
    <property type="match status" value="1"/>
</dbReference>
<feature type="chain" id="PRO_5025668070" description="F-box domain-containing protein" evidence="1">
    <location>
        <begin position="20"/>
        <end position="457"/>
    </location>
</feature>
<dbReference type="InterPro" id="IPR013187">
    <property type="entry name" value="F-box-assoc_dom_typ3"/>
</dbReference>
<dbReference type="Gene3D" id="1.20.1280.50">
    <property type="match status" value="1"/>
</dbReference>
<organism evidence="3 4">
    <name type="scientific">Rhododendron williamsianum</name>
    <dbReference type="NCBI Taxonomy" id="262921"/>
    <lineage>
        <taxon>Eukaryota</taxon>
        <taxon>Viridiplantae</taxon>
        <taxon>Streptophyta</taxon>
        <taxon>Embryophyta</taxon>
        <taxon>Tracheophyta</taxon>
        <taxon>Spermatophyta</taxon>
        <taxon>Magnoliopsida</taxon>
        <taxon>eudicotyledons</taxon>
        <taxon>Gunneridae</taxon>
        <taxon>Pentapetalae</taxon>
        <taxon>asterids</taxon>
        <taxon>Ericales</taxon>
        <taxon>Ericaceae</taxon>
        <taxon>Ericoideae</taxon>
        <taxon>Rhodoreae</taxon>
        <taxon>Rhododendron</taxon>
    </lineage>
</organism>
<feature type="non-terminal residue" evidence="3">
    <location>
        <position position="1"/>
    </location>
</feature>
<sequence length="457" mass="51652">MNQAPPLLGTTCLFKLTIALVTFKSNAMCYKKGTLRLSSGNTGGITNEGYLPREIWVDILTRLPAKMVGQCKCICKHWRALIEEPSFVELHHFRAKSRPGGCHLVISSCTPSFKDTIFFSADYEGGLAQHLFSYPAASVSYFGQPCVNGLICFYLNMPKSIVIVNPFTKEIFSLPPFNPPSNGYPKRAKYLSYSIPLVSFGFDPSTKQYKVVNIHRVLKQNTFREFELSHCECEIFTLGSLSWRKIDIVPPASHFEFGENGICLGGVIHWRNFSTDDARTVDDEVVVTFDLKDERFGVISLPRGPSCMPRLLDLGGHLAACVDPEEELELEELWILEDYDNWVWVKERTMLPPDFDGPRWHIHTYGSIQTGEFLLHDYLPDVSPSFEIYYYGRNKRSSRKIHIAGLPEDAIINVYNYVENLLSLRVPMISCSEATCCRFAAPQGAVDRSSMECYGGI</sequence>
<name>A0A6A4MNF3_9ERIC</name>
<dbReference type="InterPro" id="IPR017451">
    <property type="entry name" value="F-box-assoc_interact_dom"/>
</dbReference>